<accession>A0A6P2VL79</accession>
<name>A0A6P2VL79_BURL3</name>
<proteinExistence type="predicted"/>
<sequence length="87" mass="9537">MKNISADDLETIRASMPVTLRGRVFVDSLVFGFPQLGISHQGRTFTAPSFNVTEPGYVDPVEFNLGPEDVQFITAANDRLTTIYAAT</sequence>
<dbReference type="EMBL" id="CABVQN010000004">
    <property type="protein sequence ID" value="VWC80967.1"/>
    <property type="molecule type" value="Genomic_DNA"/>
</dbReference>
<evidence type="ECO:0000313" key="2">
    <source>
        <dbReference type="Proteomes" id="UP000494110"/>
    </source>
</evidence>
<dbReference type="RefSeq" id="WP_175011339.1">
    <property type="nucleotide sequence ID" value="NZ_CABVQN010000004.1"/>
</dbReference>
<dbReference type="Proteomes" id="UP000494110">
    <property type="component" value="Unassembled WGS sequence"/>
</dbReference>
<evidence type="ECO:0000313" key="1">
    <source>
        <dbReference type="EMBL" id="VWC80967.1"/>
    </source>
</evidence>
<organism evidence="1 2">
    <name type="scientific">Burkholderia lata (strain ATCC 17760 / DSM 23089 / LMG 22485 / NCIMB 9086 / R18194 / 383)</name>
    <dbReference type="NCBI Taxonomy" id="482957"/>
    <lineage>
        <taxon>Bacteria</taxon>
        <taxon>Pseudomonadati</taxon>
        <taxon>Pseudomonadota</taxon>
        <taxon>Betaproteobacteria</taxon>
        <taxon>Burkholderiales</taxon>
        <taxon>Burkholderiaceae</taxon>
        <taxon>Burkholderia</taxon>
        <taxon>Burkholderia cepacia complex</taxon>
    </lineage>
</organism>
<protein>
    <submittedName>
        <fullName evidence="1">Uncharacterized protein</fullName>
    </submittedName>
</protein>
<dbReference type="AlphaFoldDB" id="A0A6P2VL79"/>
<gene>
    <name evidence="1" type="ORF">BLA39750_01195</name>
</gene>
<reference evidence="1 2" key="1">
    <citation type="submission" date="2019-09" db="EMBL/GenBank/DDBJ databases">
        <authorList>
            <person name="Depoorter E."/>
        </authorList>
    </citation>
    <scope>NUCLEOTIDE SEQUENCE [LARGE SCALE GENOMIC DNA]</scope>
    <source>
        <strain evidence="1">R-39750</strain>
    </source>
</reference>